<sequence length="762" mass="88046">MKIGFSIIIPAYNVFKQLIITFNSIYPQLSDNDQVIIADNGSTDGLSDDFYPRYKHISYFRSVDHCSESTMLNIAIREYAVNDNIIVLDPLSIMQPDFLKEARKICDDKTIIICRADRYNQKKAVVIDKKLPIKILNSELCDMYALIFPKNPAFKVGLFNEYYIEDNSCSHGITLCDCLIKMQKCNLRFSDNTKVIRQIGKDRKNLDKRMADVFCSKMEDGTYKYIDENGKCRIIDESKLVSATILIPSKQCDDLIYDTKSQIRENDQLVIFSGGSENIVKRLKEAIKASKNDCIILLNPESNFDTADFIIDMKLNYNKDSFSIMLSDEYDTSDITIDNVFRVKDKLNMTFFRGLFNDKVLEVTQNNTNKIIKKLVLTSPERKELIQRVEQTYQKNRRRDRKKERPGVDKSSPGKLVDKNKVIKAGKIVKPKARIAPSSQVSSYRSVWNLPKIEYKEGKKPNIILISDVKGWAWWYKSEQLKKYLSDEFNFDITSVVDSRKRIITSKYDLCLTFGYSYVYTILDAPIHKRISGVTAHRPLSILRPRMQEVAVTHANSILLLEELKRMHPIIYYVPNGVDEELFRIVKSIPESRDKIVVGHIGKLCPQKGQKEIIEPAVKKANANYINNYSSYLNKKPFDKMYEIYQEMDVFIVASTEDGTPNPALEAAACGRPIISNKIGNMPEFIKDGYNGFIVDKHPNAYSEKIKYLSEHRNKLIEMGNNARKTIEEGWTWKIQAENYRKMFREMLYNEKTVEKLTNGEQ</sequence>
<dbReference type="InterPro" id="IPR001296">
    <property type="entry name" value="Glyco_trans_1"/>
</dbReference>
<evidence type="ECO:0000259" key="2">
    <source>
        <dbReference type="Pfam" id="PF00534"/>
    </source>
</evidence>
<dbReference type="CDD" id="cd03801">
    <property type="entry name" value="GT4_PimA-like"/>
    <property type="match status" value="1"/>
</dbReference>
<gene>
    <name evidence="4" type="ORF">MM415A00842_0011</name>
</gene>
<dbReference type="Gene3D" id="3.40.50.2000">
    <property type="entry name" value="Glycogen Phosphorylase B"/>
    <property type="match status" value="1"/>
</dbReference>
<name>A0A6M3KCV8_9ZZZZ</name>
<proteinExistence type="predicted"/>
<reference evidence="4" key="1">
    <citation type="submission" date="2020-03" db="EMBL/GenBank/DDBJ databases">
        <title>The deep terrestrial virosphere.</title>
        <authorList>
            <person name="Holmfeldt K."/>
            <person name="Nilsson E."/>
            <person name="Simone D."/>
            <person name="Lopez-Fernandez M."/>
            <person name="Wu X."/>
            <person name="de Brujin I."/>
            <person name="Lundin D."/>
            <person name="Andersson A."/>
            <person name="Bertilsson S."/>
            <person name="Dopson M."/>
        </authorList>
    </citation>
    <scope>NUCLEOTIDE SEQUENCE</scope>
    <source>
        <strain evidence="4">MM415A00842</strain>
    </source>
</reference>
<dbReference type="Pfam" id="PF00535">
    <property type="entry name" value="Glycos_transf_2"/>
    <property type="match status" value="1"/>
</dbReference>
<organism evidence="4">
    <name type="scientific">viral metagenome</name>
    <dbReference type="NCBI Taxonomy" id="1070528"/>
    <lineage>
        <taxon>unclassified sequences</taxon>
        <taxon>metagenomes</taxon>
        <taxon>organismal metagenomes</taxon>
    </lineage>
</organism>
<dbReference type="PANTHER" id="PTHR12526:SF637">
    <property type="entry name" value="GLYCOSYLTRANSFERASE EPSF-RELATED"/>
    <property type="match status" value="1"/>
</dbReference>
<evidence type="ECO:0000256" key="1">
    <source>
        <dbReference type="SAM" id="MobiDB-lite"/>
    </source>
</evidence>
<keyword evidence="4" id="KW-0808">Transferase</keyword>
<feature type="domain" description="Glycosyl transferase family 1" evidence="2">
    <location>
        <begin position="626"/>
        <end position="725"/>
    </location>
</feature>
<evidence type="ECO:0000313" key="4">
    <source>
        <dbReference type="EMBL" id="QJA79700.1"/>
    </source>
</evidence>
<evidence type="ECO:0000259" key="3">
    <source>
        <dbReference type="Pfam" id="PF00535"/>
    </source>
</evidence>
<dbReference type="Pfam" id="PF00534">
    <property type="entry name" value="Glycos_transf_1"/>
    <property type="match status" value="1"/>
</dbReference>
<dbReference type="AlphaFoldDB" id="A0A6M3KCV8"/>
<protein>
    <submittedName>
        <fullName evidence="4">Putative glycosyltransferase</fullName>
    </submittedName>
</protein>
<feature type="domain" description="Glycosyltransferase 2-like" evidence="3">
    <location>
        <begin position="6"/>
        <end position="124"/>
    </location>
</feature>
<dbReference type="PANTHER" id="PTHR12526">
    <property type="entry name" value="GLYCOSYLTRANSFERASE"/>
    <property type="match status" value="1"/>
</dbReference>
<accession>A0A6M3KCV8</accession>
<dbReference type="SUPFAM" id="SSF53448">
    <property type="entry name" value="Nucleotide-diphospho-sugar transferases"/>
    <property type="match status" value="1"/>
</dbReference>
<dbReference type="InterPro" id="IPR029044">
    <property type="entry name" value="Nucleotide-diphossugar_trans"/>
</dbReference>
<feature type="region of interest" description="Disordered" evidence="1">
    <location>
        <begin position="392"/>
        <end position="415"/>
    </location>
</feature>
<dbReference type="EMBL" id="MT142391">
    <property type="protein sequence ID" value="QJA79700.1"/>
    <property type="molecule type" value="Genomic_DNA"/>
</dbReference>
<dbReference type="CDD" id="cd00761">
    <property type="entry name" value="Glyco_tranf_GTA_type"/>
    <property type="match status" value="1"/>
</dbReference>
<dbReference type="GO" id="GO:0016757">
    <property type="term" value="F:glycosyltransferase activity"/>
    <property type="evidence" value="ECO:0007669"/>
    <property type="project" value="InterPro"/>
</dbReference>
<dbReference type="SUPFAM" id="SSF53756">
    <property type="entry name" value="UDP-Glycosyltransferase/glycogen phosphorylase"/>
    <property type="match status" value="1"/>
</dbReference>
<dbReference type="InterPro" id="IPR001173">
    <property type="entry name" value="Glyco_trans_2-like"/>
</dbReference>
<dbReference type="Gene3D" id="3.90.550.10">
    <property type="entry name" value="Spore Coat Polysaccharide Biosynthesis Protein SpsA, Chain A"/>
    <property type="match status" value="1"/>
</dbReference>